<accession>A0AAV7Q740</accession>
<evidence type="ECO:0000313" key="3">
    <source>
        <dbReference type="Proteomes" id="UP001066276"/>
    </source>
</evidence>
<keyword evidence="3" id="KW-1185">Reference proteome</keyword>
<evidence type="ECO:0000256" key="1">
    <source>
        <dbReference type="SAM" id="MobiDB-lite"/>
    </source>
</evidence>
<dbReference type="AlphaFoldDB" id="A0AAV7Q740"/>
<evidence type="ECO:0000313" key="2">
    <source>
        <dbReference type="EMBL" id="KAJ1135352.1"/>
    </source>
</evidence>
<dbReference type="EMBL" id="JANPWB010000010">
    <property type="protein sequence ID" value="KAJ1135352.1"/>
    <property type="molecule type" value="Genomic_DNA"/>
</dbReference>
<proteinExistence type="predicted"/>
<dbReference type="Proteomes" id="UP001066276">
    <property type="component" value="Chromosome 6"/>
</dbReference>
<name>A0AAV7Q740_PLEWA</name>
<organism evidence="2 3">
    <name type="scientific">Pleurodeles waltl</name>
    <name type="common">Iberian ribbed newt</name>
    <dbReference type="NCBI Taxonomy" id="8319"/>
    <lineage>
        <taxon>Eukaryota</taxon>
        <taxon>Metazoa</taxon>
        <taxon>Chordata</taxon>
        <taxon>Craniata</taxon>
        <taxon>Vertebrata</taxon>
        <taxon>Euteleostomi</taxon>
        <taxon>Amphibia</taxon>
        <taxon>Batrachia</taxon>
        <taxon>Caudata</taxon>
        <taxon>Salamandroidea</taxon>
        <taxon>Salamandridae</taxon>
        <taxon>Pleurodelinae</taxon>
        <taxon>Pleurodeles</taxon>
    </lineage>
</organism>
<comment type="caution">
    <text evidence="2">The sequence shown here is derived from an EMBL/GenBank/DDBJ whole genome shotgun (WGS) entry which is preliminary data.</text>
</comment>
<gene>
    <name evidence="2" type="ORF">NDU88_001792</name>
</gene>
<sequence>MVESDDFYFNGMKHSGGNDLFSRVVGASVLFPDDFIVECSADGKAVAYCKQRRYVYLHIVFQSPCDGPVGDGPCTKPTCADTAPGAQEQPGAGTNERCSSAMTSGMRNGNPEEGVEKRLASESGRRAARSEGIGERFPPSRGEEDKEAADGGLNTAVAREAKQRTPPRFWRSVAQAEKKRSKNK</sequence>
<feature type="region of interest" description="Disordered" evidence="1">
    <location>
        <begin position="83"/>
        <end position="184"/>
    </location>
</feature>
<feature type="compositionally biased region" description="Basic and acidic residues" evidence="1">
    <location>
        <begin position="114"/>
        <end position="134"/>
    </location>
</feature>
<feature type="compositionally biased region" description="Polar residues" evidence="1">
    <location>
        <begin position="96"/>
        <end position="107"/>
    </location>
</feature>
<protein>
    <submittedName>
        <fullName evidence="2">Uncharacterized protein</fullName>
    </submittedName>
</protein>
<reference evidence="2" key="1">
    <citation type="journal article" date="2022" name="bioRxiv">
        <title>Sequencing and chromosome-scale assembly of the giantPleurodeles waltlgenome.</title>
        <authorList>
            <person name="Brown T."/>
            <person name="Elewa A."/>
            <person name="Iarovenko S."/>
            <person name="Subramanian E."/>
            <person name="Araus A.J."/>
            <person name="Petzold A."/>
            <person name="Susuki M."/>
            <person name="Suzuki K.-i.T."/>
            <person name="Hayashi T."/>
            <person name="Toyoda A."/>
            <person name="Oliveira C."/>
            <person name="Osipova E."/>
            <person name="Leigh N.D."/>
            <person name="Simon A."/>
            <person name="Yun M.H."/>
        </authorList>
    </citation>
    <scope>NUCLEOTIDE SEQUENCE</scope>
    <source>
        <strain evidence="2">20211129_DDA</strain>
        <tissue evidence="2">Liver</tissue>
    </source>
</reference>